<comment type="caution">
    <text evidence="9">The sequence shown here is derived from an EMBL/GenBank/DDBJ whole genome shotgun (WGS) entry which is preliminary data.</text>
</comment>
<keyword evidence="2 6" id="KW-0547">Nucleotide-binding</keyword>
<dbReference type="SMART" id="SM00028">
    <property type="entry name" value="TPR"/>
    <property type="match status" value="9"/>
</dbReference>
<dbReference type="PROSITE" id="PS00107">
    <property type="entry name" value="PROTEIN_KINASE_ATP"/>
    <property type="match status" value="1"/>
</dbReference>
<protein>
    <submittedName>
        <fullName evidence="9">Serine/threonine-protein kinase PknB</fullName>
        <ecNumber evidence="9">2.7.11.1</ecNumber>
    </submittedName>
</protein>
<dbReference type="Gene3D" id="1.25.40.10">
    <property type="entry name" value="Tetratricopeptide repeat domain"/>
    <property type="match status" value="4"/>
</dbReference>
<gene>
    <name evidence="9" type="primary">pknB_5</name>
    <name evidence="9" type="ORF">ENSA5_06340</name>
</gene>
<feature type="region of interest" description="Disordered" evidence="7">
    <location>
        <begin position="1"/>
        <end position="22"/>
    </location>
</feature>
<feature type="compositionally biased region" description="Basic and acidic residues" evidence="7">
    <location>
        <begin position="1004"/>
        <end position="1019"/>
    </location>
</feature>
<dbReference type="GO" id="GO:0005524">
    <property type="term" value="F:ATP binding"/>
    <property type="evidence" value="ECO:0007669"/>
    <property type="project" value="UniProtKB-UniRule"/>
</dbReference>
<dbReference type="EC" id="2.7.11.1" evidence="9"/>
<dbReference type="InterPro" id="IPR017441">
    <property type="entry name" value="Protein_kinase_ATP_BS"/>
</dbReference>
<evidence type="ECO:0000256" key="4">
    <source>
        <dbReference type="ARBA" id="ARBA00022840"/>
    </source>
</evidence>
<evidence type="ECO:0000259" key="8">
    <source>
        <dbReference type="PROSITE" id="PS50011"/>
    </source>
</evidence>
<dbReference type="InterPro" id="IPR011009">
    <property type="entry name" value="Kinase-like_dom_sf"/>
</dbReference>
<dbReference type="CDD" id="cd14014">
    <property type="entry name" value="STKc_PknB_like"/>
    <property type="match status" value="1"/>
</dbReference>
<feature type="repeat" description="TPR" evidence="5">
    <location>
        <begin position="641"/>
        <end position="674"/>
    </location>
</feature>
<dbReference type="OrthoDB" id="9149083at2"/>
<proteinExistence type="predicted"/>
<dbReference type="Pfam" id="PF13374">
    <property type="entry name" value="TPR_10"/>
    <property type="match status" value="1"/>
</dbReference>
<evidence type="ECO:0000256" key="1">
    <source>
        <dbReference type="ARBA" id="ARBA00022737"/>
    </source>
</evidence>
<dbReference type="PROSITE" id="PS50011">
    <property type="entry name" value="PROTEIN_KINASE_DOM"/>
    <property type="match status" value="1"/>
</dbReference>
<feature type="region of interest" description="Disordered" evidence="7">
    <location>
        <begin position="999"/>
        <end position="1028"/>
    </location>
</feature>
<keyword evidence="10" id="KW-1185">Reference proteome</keyword>
<keyword evidence="3 5" id="KW-0802">TPR repeat</keyword>
<evidence type="ECO:0000313" key="10">
    <source>
        <dbReference type="Proteomes" id="UP000237968"/>
    </source>
</evidence>
<sequence length="1028" mass="112321">MNDERTTNAATLPRAGQSSLDTLKPGTTIDHFVVISTIGEGGMGVVFLARDTQLNRNVAIKMLHGDLDHASRSKILEEAQTLAQFNHPNIVSVYEVGTWKGRVWIAMEFIEGQTMSQWLQETERSWREVVDVFKQAIDGLIAAHVRGILHRDFKPSNVMIGRDRVRVLDFGLARARDADELASDTGNRQPGGNRGSTRPVGTPGYMAPELSLGFSGDERSDQYSVCVALWRALYGIMPLSADTYVDVGTATTTMAIAPPPSRVSVPRWLGKVVLRGLAKVPDHRHASLRELSAALDNDPRPRRWLLGAGVLFAFVAGALTIEKRAAHAEAAAACEAEAAAIDESWNEAIERSLSESILSSEVIYASETVETMVTNAREFSTHWRRATEATCRAESIDETWDADLATRARDCLAEQRLTFDSFVKIYTKLGAEPGTVRGAGQTFQRLPDVSLCQDEAKLLARPMTTEDEWDEILAIRTELGRAAALRAAGHYAEALEITEQVEPEANALGWLPLQAETLYLLGSLHAQMGNYEFAEKHLEAAYFAALSSNADDVAVISTHALAHAIGVSGARTKETLHWHNAGVALLDRAQTPADDIRRLQLHSVLGVIHGRNQDNQKAIEIFTEVLEATERRVGPTHPEVAESLLHLGRAYAQSGDLTRAIELKTRGLKIFEDAFGSAHPDVARYVTSLAGDYESAGDYPRALAMHEQALTVFEANLGPVHPAVASTLSSIGATLRKMGKYARAIEVTERALEIGTEVYGPDHPAVANTRYSLGIIHARAHEYDRAISLINQAIETWEAHLEADNPTVAAGHSALCIIHEDVGADELALKHCARALEIAESKHGPTHPEVGFPLLPLSEIQRKRGDLNEAQGSIDRALEIWAASPGTEHPQYGRGLLVRAEIELEREAWDASLATCEQAQSIFAVSGNDDPGNLAAALMCVGRAKGELGSPELARESLQRALDLLTNADDPLTLATCRFLLAQTLVELPGHEARARKLATQARDGYREHKDPREADVGRWLRGRSQQR</sequence>
<organism evidence="9 10">
    <name type="scientific">Enhygromyxa salina</name>
    <dbReference type="NCBI Taxonomy" id="215803"/>
    <lineage>
        <taxon>Bacteria</taxon>
        <taxon>Pseudomonadati</taxon>
        <taxon>Myxococcota</taxon>
        <taxon>Polyangia</taxon>
        <taxon>Nannocystales</taxon>
        <taxon>Nannocystaceae</taxon>
        <taxon>Enhygromyxa</taxon>
    </lineage>
</organism>
<dbReference type="PANTHER" id="PTHR45641:SF19">
    <property type="entry name" value="NEPHROCYSTIN-3"/>
    <property type="match status" value="1"/>
</dbReference>
<evidence type="ECO:0000256" key="2">
    <source>
        <dbReference type="ARBA" id="ARBA00022741"/>
    </source>
</evidence>
<dbReference type="InterPro" id="IPR011990">
    <property type="entry name" value="TPR-like_helical_dom_sf"/>
</dbReference>
<dbReference type="Pfam" id="PF13181">
    <property type="entry name" value="TPR_8"/>
    <property type="match status" value="1"/>
</dbReference>
<dbReference type="SUPFAM" id="SSF48452">
    <property type="entry name" value="TPR-like"/>
    <property type="match status" value="5"/>
</dbReference>
<evidence type="ECO:0000256" key="3">
    <source>
        <dbReference type="ARBA" id="ARBA00022803"/>
    </source>
</evidence>
<feature type="domain" description="Protein kinase" evidence="8">
    <location>
        <begin position="32"/>
        <end position="305"/>
    </location>
</feature>
<dbReference type="AlphaFoldDB" id="A0A2S9YHS1"/>
<dbReference type="InterPro" id="IPR008271">
    <property type="entry name" value="Ser/Thr_kinase_AS"/>
</dbReference>
<evidence type="ECO:0000256" key="5">
    <source>
        <dbReference type="PROSITE-ProRule" id="PRU00339"/>
    </source>
</evidence>
<keyword evidence="4 6" id="KW-0067">ATP-binding</keyword>
<dbReference type="InterPro" id="IPR019734">
    <property type="entry name" value="TPR_rpt"/>
</dbReference>
<keyword evidence="9" id="KW-0418">Kinase</keyword>
<keyword evidence="9" id="KW-0808">Transferase</keyword>
<name>A0A2S9YHS1_9BACT</name>
<evidence type="ECO:0000313" key="9">
    <source>
        <dbReference type="EMBL" id="PRQ04629.1"/>
    </source>
</evidence>
<keyword evidence="1" id="KW-0677">Repeat</keyword>
<dbReference type="InterPro" id="IPR000719">
    <property type="entry name" value="Prot_kinase_dom"/>
</dbReference>
<accession>A0A2S9YHS1</accession>
<feature type="repeat" description="TPR" evidence="5">
    <location>
        <begin position="767"/>
        <end position="800"/>
    </location>
</feature>
<dbReference type="PROSITE" id="PS50005">
    <property type="entry name" value="TPR"/>
    <property type="match status" value="3"/>
</dbReference>
<dbReference type="Gene3D" id="3.30.200.20">
    <property type="entry name" value="Phosphorylase Kinase, domain 1"/>
    <property type="match status" value="1"/>
</dbReference>
<dbReference type="PROSITE" id="PS00108">
    <property type="entry name" value="PROTEIN_KINASE_ST"/>
    <property type="match status" value="1"/>
</dbReference>
<feature type="binding site" evidence="6">
    <location>
        <position position="61"/>
    </location>
    <ligand>
        <name>ATP</name>
        <dbReference type="ChEBI" id="CHEBI:30616"/>
    </ligand>
</feature>
<dbReference type="SUPFAM" id="SSF56112">
    <property type="entry name" value="Protein kinase-like (PK-like)"/>
    <property type="match status" value="1"/>
</dbReference>
<dbReference type="GO" id="GO:0004674">
    <property type="term" value="F:protein serine/threonine kinase activity"/>
    <property type="evidence" value="ECO:0007669"/>
    <property type="project" value="UniProtKB-EC"/>
</dbReference>
<dbReference type="Gene3D" id="1.10.510.10">
    <property type="entry name" value="Transferase(Phosphotransferase) domain 1"/>
    <property type="match status" value="1"/>
</dbReference>
<feature type="region of interest" description="Disordered" evidence="7">
    <location>
        <begin position="180"/>
        <end position="203"/>
    </location>
</feature>
<feature type="repeat" description="TPR" evidence="5">
    <location>
        <begin position="725"/>
        <end position="758"/>
    </location>
</feature>
<dbReference type="Pfam" id="PF13424">
    <property type="entry name" value="TPR_12"/>
    <property type="match status" value="2"/>
</dbReference>
<evidence type="ECO:0000256" key="6">
    <source>
        <dbReference type="PROSITE-ProRule" id="PRU10141"/>
    </source>
</evidence>
<dbReference type="RefSeq" id="WP_106390089.1">
    <property type="nucleotide sequence ID" value="NZ_PVNK01000033.1"/>
</dbReference>
<reference evidence="9 10" key="1">
    <citation type="submission" date="2018-03" db="EMBL/GenBank/DDBJ databases">
        <title>Draft Genome Sequences of the Obligatory Marine Myxobacteria Enhygromyxa salina SWB005.</title>
        <authorList>
            <person name="Poehlein A."/>
            <person name="Moghaddam J.A."/>
            <person name="Harms H."/>
            <person name="Alanjari M."/>
            <person name="Koenig G.M."/>
            <person name="Daniel R."/>
            <person name="Schaeberle T.F."/>
        </authorList>
    </citation>
    <scope>NUCLEOTIDE SEQUENCE [LARGE SCALE GENOMIC DNA]</scope>
    <source>
        <strain evidence="9 10">SWB005</strain>
    </source>
</reference>
<dbReference type="Proteomes" id="UP000237968">
    <property type="component" value="Unassembled WGS sequence"/>
</dbReference>
<dbReference type="Pfam" id="PF00069">
    <property type="entry name" value="Pkinase"/>
    <property type="match status" value="1"/>
</dbReference>
<dbReference type="EMBL" id="PVNK01000033">
    <property type="protein sequence ID" value="PRQ04629.1"/>
    <property type="molecule type" value="Genomic_DNA"/>
</dbReference>
<evidence type="ECO:0000256" key="7">
    <source>
        <dbReference type="SAM" id="MobiDB-lite"/>
    </source>
</evidence>
<dbReference type="PANTHER" id="PTHR45641">
    <property type="entry name" value="TETRATRICOPEPTIDE REPEAT PROTEIN (AFU_ORTHOLOGUE AFUA_6G03870)"/>
    <property type="match status" value="1"/>
</dbReference>